<feature type="domain" description="Methyltransferase type 11" evidence="1">
    <location>
        <begin position="53"/>
        <end position="148"/>
    </location>
</feature>
<evidence type="ECO:0000259" key="1">
    <source>
        <dbReference type="Pfam" id="PF08241"/>
    </source>
</evidence>
<dbReference type="GO" id="GO:0008168">
    <property type="term" value="F:methyltransferase activity"/>
    <property type="evidence" value="ECO:0007669"/>
    <property type="project" value="UniProtKB-KW"/>
</dbReference>
<dbReference type="InterPro" id="IPR013216">
    <property type="entry name" value="Methyltransf_11"/>
</dbReference>
<dbReference type="Proteomes" id="UP001521209">
    <property type="component" value="Unassembled WGS sequence"/>
</dbReference>
<sequence>MTINDITAHDRAIVDQFTRQAAGFAAAPELHGDDVTALIVEAANPGPRDRVIDLACGPGSVACALARCATHVVGLDATAAMLDQARTRAEKQGFADIEWLEGSIYDAPYPDGWFDICTCRFAFHHLQDPVRAFGEMVRLTAPGGRIVLCDGLASDDRQKAEAFNRMERLRDPSTVAFRTFETLRTLFIEAGLGEPEIRMFQVSYLAADLAEKSFPEGGDRSGLVALIEASVDGDRLGVGAQKTEAGVRIAYRSAVLSAIKS</sequence>
<evidence type="ECO:0000313" key="3">
    <source>
        <dbReference type="Proteomes" id="UP001521209"/>
    </source>
</evidence>
<evidence type="ECO:0000313" key="2">
    <source>
        <dbReference type="EMBL" id="MCF3947010.1"/>
    </source>
</evidence>
<accession>A0ABS9DW92</accession>
<organism evidence="2 3">
    <name type="scientific">Acidiphilium iwatense</name>
    <dbReference type="NCBI Taxonomy" id="768198"/>
    <lineage>
        <taxon>Bacteria</taxon>
        <taxon>Pseudomonadati</taxon>
        <taxon>Pseudomonadota</taxon>
        <taxon>Alphaproteobacteria</taxon>
        <taxon>Acetobacterales</taxon>
        <taxon>Acidocellaceae</taxon>
        <taxon>Acidiphilium</taxon>
    </lineage>
</organism>
<keyword evidence="3" id="KW-1185">Reference proteome</keyword>
<dbReference type="CDD" id="cd02440">
    <property type="entry name" value="AdoMet_MTases"/>
    <property type="match status" value="1"/>
</dbReference>
<proteinExistence type="predicted"/>
<keyword evidence="2" id="KW-0808">Transferase</keyword>
<dbReference type="PANTHER" id="PTHR43591">
    <property type="entry name" value="METHYLTRANSFERASE"/>
    <property type="match status" value="1"/>
</dbReference>
<dbReference type="InterPro" id="IPR029063">
    <property type="entry name" value="SAM-dependent_MTases_sf"/>
</dbReference>
<dbReference type="SUPFAM" id="SSF53335">
    <property type="entry name" value="S-adenosyl-L-methionine-dependent methyltransferases"/>
    <property type="match status" value="1"/>
</dbReference>
<dbReference type="Gene3D" id="3.40.50.150">
    <property type="entry name" value="Vaccinia Virus protein VP39"/>
    <property type="match status" value="1"/>
</dbReference>
<keyword evidence="2" id="KW-0489">Methyltransferase</keyword>
<protein>
    <submittedName>
        <fullName evidence="2">Methyltransferase domain-containing protein</fullName>
    </submittedName>
</protein>
<dbReference type="Pfam" id="PF08241">
    <property type="entry name" value="Methyltransf_11"/>
    <property type="match status" value="1"/>
</dbReference>
<dbReference type="EMBL" id="JAKGBZ010000016">
    <property type="protein sequence ID" value="MCF3947010.1"/>
    <property type="molecule type" value="Genomic_DNA"/>
</dbReference>
<comment type="caution">
    <text evidence="2">The sequence shown here is derived from an EMBL/GenBank/DDBJ whole genome shotgun (WGS) entry which is preliminary data.</text>
</comment>
<gene>
    <name evidence="2" type="ORF">L2A60_09995</name>
</gene>
<reference evidence="2 3" key="1">
    <citation type="submission" date="2022-01" db="EMBL/GenBank/DDBJ databases">
        <authorList>
            <person name="Won M."/>
            <person name="Kim S.-J."/>
            <person name="Kwon S.-W."/>
        </authorList>
    </citation>
    <scope>NUCLEOTIDE SEQUENCE [LARGE SCALE GENOMIC DNA]</scope>
    <source>
        <strain evidence="2 3">KCTC 23505</strain>
    </source>
</reference>
<name>A0ABS9DW92_9PROT</name>
<dbReference type="GO" id="GO:0032259">
    <property type="term" value="P:methylation"/>
    <property type="evidence" value="ECO:0007669"/>
    <property type="project" value="UniProtKB-KW"/>
</dbReference>
<dbReference type="RefSeq" id="WP_235704242.1">
    <property type="nucleotide sequence ID" value="NZ_JAKGBZ010000016.1"/>
</dbReference>